<organism evidence="1">
    <name type="scientific">termite gut metagenome</name>
    <dbReference type="NCBI Taxonomy" id="433724"/>
    <lineage>
        <taxon>unclassified sequences</taxon>
        <taxon>metagenomes</taxon>
        <taxon>organismal metagenomes</taxon>
    </lineage>
</organism>
<proteinExistence type="predicted"/>
<evidence type="ECO:0000313" key="1">
    <source>
        <dbReference type="EMBL" id="KAA6319255.1"/>
    </source>
</evidence>
<reference evidence="1" key="1">
    <citation type="submission" date="2019-03" db="EMBL/GenBank/DDBJ databases">
        <title>Single cell metagenomics reveals metabolic interactions within the superorganism composed of flagellate Streblomastix strix and complex community of Bacteroidetes bacteria on its surface.</title>
        <authorList>
            <person name="Treitli S.C."/>
            <person name="Kolisko M."/>
            <person name="Husnik F."/>
            <person name="Keeling P."/>
            <person name="Hampl V."/>
        </authorList>
    </citation>
    <scope>NUCLEOTIDE SEQUENCE</scope>
    <source>
        <strain evidence="1">STM</strain>
    </source>
</reference>
<accession>A0A5J4QBW6</accession>
<gene>
    <name evidence="1" type="ORF">EZS27_030829</name>
</gene>
<dbReference type="EMBL" id="SNRY01003939">
    <property type="protein sequence ID" value="KAA6319255.1"/>
    <property type="molecule type" value="Genomic_DNA"/>
</dbReference>
<sequence length="49" mass="5699">MKKRFFVCSNAPQGTLAIEVETATKPSEHFAEYKEDITTLYRERNSDVF</sequence>
<comment type="caution">
    <text evidence="1">The sequence shown here is derived from an EMBL/GenBank/DDBJ whole genome shotgun (WGS) entry which is preliminary data.</text>
</comment>
<protein>
    <submittedName>
        <fullName evidence="1">Uncharacterized protein</fullName>
    </submittedName>
</protein>
<dbReference type="AlphaFoldDB" id="A0A5J4QBW6"/>
<name>A0A5J4QBW6_9ZZZZ</name>